<proteinExistence type="predicted"/>
<dbReference type="Proteomes" id="UP001251085">
    <property type="component" value="Unassembled WGS sequence"/>
</dbReference>
<dbReference type="EMBL" id="JAVRQI010000007">
    <property type="protein sequence ID" value="MDT1062327.1"/>
    <property type="molecule type" value="Genomic_DNA"/>
</dbReference>
<keyword evidence="2" id="KW-1185">Reference proteome</keyword>
<organism evidence="1 2">
    <name type="scientific">Paracoccus broussonetiae</name>
    <dbReference type="NCBI Taxonomy" id="3075834"/>
    <lineage>
        <taxon>Bacteria</taxon>
        <taxon>Pseudomonadati</taxon>
        <taxon>Pseudomonadota</taxon>
        <taxon>Alphaproteobacteria</taxon>
        <taxon>Rhodobacterales</taxon>
        <taxon>Paracoccaceae</taxon>
        <taxon>Paracoccus</taxon>
    </lineage>
</organism>
<evidence type="ECO:0000313" key="1">
    <source>
        <dbReference type="EMBL" id="MDT1062327.1"/>
    </source>
</evidence>
<evidence type="ECO:0000313" key="2">
    <source>
        <dbReference type="Proteomes" id="UP001251085"/>
    </source>
</evidence>
<reference evidence="2" key="1">
    <citation type="submission" date="2023-07" db="EMBL/GenBank/DDBJ databases">
        <title>Characterization of two Paracoccaceae strains isolated from Phycosphere and proposal of Xinfangfangia lacusdiani sp. nov.</title>
        <authorList>
            <person name="Deng Y."/>
            <person name="Zhang Y.Q."/>
        </authorList>
    </citation>
    <scope>NUCLEOTIDE SEQUENCE [LARGE SCALE GENOMIC DNA]</scope>
    <source>
        <strain evidence="2">CPCC 101403</strain>
    </source>
</reference>
<accession>A0ABU3EDL3</accession>
<comment type="caution">
    <text evidence="1">The sequence shown here is derived from an EMBL/GenBank/DDBJ whole genome shotgun (WGS) entry which is preliminary data.</text>
</comment>
<name>A0ABU3EDL3_9RHOB</name>
<sequence>MPKLEFKVKFASRADSTPTHDGWTYHHVLPWRYYYLMGYIIANVARMKFLMNDYGVGLNPLLASAVSQERKTNSGIVEKLYGPEVSDFNRNLNESGPKLLRTLLPLHGCRNEGSDSIVDEIKKAGQFDLGAIGNLCGAPKFGGFLGMAPEHRSDDLGDRAERLRPPGANQAWWAELSMLRTYLQSFCRTIGDAGAGHEIPAKIDYDDFTQFLEVVRRLSASHNQVYGMNCADWYIHVPGHGSRRNWAYVEGVKAPPRHISKAGAIFAVRPEDVIQSGLKVSYKEVEKCRLDDKLFSPDGNNKKAFAWLN</sequence>
<protein>
    <submittedName>
        <fullName evidence="1">Uncharacterized protein</fullName>
    </submittedName>
</protein>
<gene>
    <name evidence="1" type="ORF">RM190_10680</name>
</gene>
<dbReference type="RefSeq" id="WP_311759425.1">
    <property type="nucleotide sequence ID" value="NZ_JAVRQI010000007.1"/>
</dbReference>